<accession>A0ACB8S4H4</accession>
<name>A0ACB8S4H4_9AGAM</name>
<dbReference type="Proteomes" id="UP000814033">
    <property type="component" value="Unassembled WGS sequence"/>
</dbReference>
<evidence type="ECO:0000313" key="1">
    <source>
        <dbReference type="EMBL" id="KAI0051358.1"/>
    </source>
</evidence>
<gene>
    <name evidence="1" type="ORF">FA95DRAFT_1593412</name>
</gene>
<sequence length="559" mass="60706">MYTHTHSIVDGHEQAIPFSIPEDTRARLIESLDSWHFEPHKLPDDEVLYCSYILFETLLRIDGLQESVRVSIEQIADLLYNLRKVYRSQNAYHNFEHAVDVLQAIHRFLSSAGRVPPVSILSDTNTRSWKPDKPSRYPSIVSVLEPEDLFCLYVSSIGHDVGHPGFTNNFMKNAKAPLSSLYDDKSPLEQLHCTLLLHILRNQGMGFLLDDPRISPTFRKLMLETVLATDMRVHYDFMARFQRIVNAPESADLWEKKVAVCQALIKCADISNPCRPLRVSQHWADALMNEWTEQASLEQQLQLPPSVTASEDPMTAAKSQIWFIETFAKPLFDLTAAAIPETAEYAAQCNENLELWGLRVRVLSAASPDPPVRPAASASSDPLPLSPSQLPEAYLNAFPMALPSSLLAEPSRTPTASWPTSPYSALPPLSHTRGASSASSSRASSPAPAPPLSTTSSSPSLSPSELSSASSDAPPSRALSIVSATAVPNVQGGPSSSSTVAIRAAYKAASVRKKSSFHRNSWSPGSRSAPLALGPAAVAAAGGGVSARRDMVAIVGGDP</sequence>
<reference evidence="1" key="2">
    <citation type="journal article" date="2022" name="New Phytol.">
        <title>Evolutionary transition to the ectomycorrhizal habit in the genomes of a hyperdiverse lineage of mushroom-forming fungi.</title>
        <authorList>
            <person name="Looney B."/>
            <person name="Miyauchi S."/>
            <person name="Morin E."/>
            <person name="Drula E."/>
            <person name="Courty P.E."/>
            <person name="Kohler A."/>
            <person name="Kuo A."/>
            <person name="LaButti K."/>
            <person name="Pangilinan J."/>
            <person name="Lipzen A."/>
            <person name="Riley R."/>
            <person name="Andreopoulos W."/>
            <person name="He G."/>
            <person name="Johnson J."/>
            <person name="Nolan M."/>
            <person name="Tritt A."/>
            <person name="Barry K.W."/>
            <person name="Grigoriev I.V."/>
            <person name="Nagy L.G."/>
            <person name="Hibbett D."/>
            <person name="Henrissat B."/>
            <person name="Matheny P.B."/>
            <person name="Labbe J."/>
            <person name="Martin F.M."/>
        </authorList>
    </citation>
    <scope>NUCLEOTIDE SEQUENCE</scope>
    <source>
        <strain evidence="1">FP105234-sp</strain>
    </source>
</reference>
<proteinExistence type="predicted"/>
<protein>
    <submittedName>
        <fullName evidence="1">HD-domain/PDEase-like protein</fullName>
    </submittedName>
</protein>
<dbReference type="EMBL" id="MU275853">
    <property type="protein sequence ID" value="KAI0051358.1"/>
    <property type="molecule type" value="Genomic_DNA"/>
</dbReference>
<comment type="caution">
    <text evidence="1">The sequence shown here is derived from an EMBL/GenBank/DDBJ whole genome shotgun (WGS) entry which is preliminary data.</text>
</comment>
<keyword evidence="2" id="KW-1185">Reference proteome</keyword>
<organism evidence="1 2">
    <name type="scientific">Auriscalpium vulgare</name>
    <dbReference type="NCBI Taxonomy" id="40419"/>
    <lineage>
        <taxon>Eukaryota</taxon>
        <taxon>Fungi</taxon>
        <taxon>Dikarya</taxon>
        <taxon>Basidiomycota</taxon>
        <taxon>Agaricomycotina</taxon>
        <taxon>Agaricomycetes</taxon>
        <taxon>Russulales</taxon>
        <taxon>Auriscalpiaceae</taxon>
        <taxon>Auriscalpium</taxon>
    </lineage>
</organism>
<evidence type="ECO:0000313" key="2">
    <source>
        <dbReference type="Proteomes" id="UP000814033"/>
    </source>
</evidence>
<reference evidence="1" key="1">
    <citation type="submission" date="2021-02" db="EMBL/GenBank/DDBJ databases">
        <authorList>
            <consortium name="DOE Joint Genome Institute"/>
            <person name="Ahrendt S."/>
            <person name="Looney B.P."/>
            <person name="Miyauchi S."/>
            <person name="Morin E."/>
            <person name="Drula E."/>
            <person name="Courty P.E."/>
            <person name="Chicoki N."/>
            <person name="Fauchery L."/>
            <person name="Kohler A."/>
            <person name="Kuo A."/>
            <person name="Labutti K."/>
            <person name="Pangilinan J."/>
            <person name="Lipzen A."/>
            <person name="Riley R."/>
            <person name="Andreopoulos W."/>
            <person name="He G."/>
            <person name="Johnson J."/>
            <person name="Barry K.W."/>
            <person name="Grigoriev I.V."/>
            <person name="Nagy L."/>
            <person name="Hibbett D."/>
            <person name="Henrissat B."/>
            <person name="Matheny P.B."/>
            <person name="Labbe J."/>
            <person name="Martin F."/>
        </authorList>
    </citation>
    <scope>NUCLEOTIDE SEQUENCE</scope>
    <source>
        <strain evidence="1">FP105234-sp</strain>
    </source>
</reference>